<evidence type="ECO:0000256" key="1">
    <source>
        <dbReference type="SAM" id="Coils"/>
    </source>
</evidence>
<evidence type="ECO:0000313" key="4">
    <source>
        <dbReference type="Proteomes" id="UP000683360"/>
    </source>
</evidence>
<dbReference type="AlphaFoldDB" id="A0A8S3U115"/>
<dbReference type="EMBL" id="CAJPWZ010002378">
    <property type="protein sequence ID" value="CAG2237152.1"/>
    <property type="molecule type" value="Genomic_DNA"/>
</dbReference>
<organism evidence="3 4">
    <name type="scientific">Mytilus edulis</name>
    <name type="common">Blue mussel</name>
    <dbReference type="NCBI Taxonomy" id="6550"/>
    <lineage>
        <taxon>Eukaryota</taxon>
        <taxon>Metazoa</taxon>
        <taxon>Spiralia</taxon>
        <taxon>Lophotrochozoa</taxon>
        <taxon>Mollusca</taxon>
        <taxon>Bivalvia</taxon>
        <taxon>Autobranchia</taxon>
        <taxon>Pteriomorphia</taxon>
        <taxon>Mytilida</taxon>
        <taxon>Mytiloidea</taxon>
        <taxon>Mytilidae</taxon>
        <taxon>Mytilinae</taxon>
        <taxon>Mytilus</taxon>
    </lineage>
</organism>
<dbReference type="Pfam" id="PF18738">
    <property type="entry name" value="HEPN_DZIP3"/>
    <property type="match status" value="1"/>
</dbReference>
<keyword evidence="1" id="KW-0175">Coiled coil</keyword>
<reference evidence="3" key="1">
    <citation type="submission" date="2021-03" db="EMBL/GenBank/DDBJ databases">
        <authorList>
            <person name="Bekaert M."/>
        </authorList>
    </citation>
    <scope>NUCLEOTIDE SEQUENCE</scope>
</reference>
<proteinExistence type="predicted"/>
<evidence type="ECO:0000259" key="2">
    <source>
        <dbReference type="Pfam" id="PF18738"/>
    </source>
</evidence>
<protein>
    <recommendedName>
        <fullName evidence="2">DZIP3-like HEPN domain-containing protein</fullName>
    </recommendedName>
</protein>
<dbReference type="InterPro" id="IPR041249">
    <property type="entry name" value="HEPN_DZIP3"/>
</dbReference>
<sequence>MASLSVEEENYVRMSLLLTGISPRAARNFFDSEFAPACLGPAIKKEYNKLFALKTKHILKQAQWNLLFPRFPDVPDSKTFDVTLMILLLRNLTPITPPLCGFDCLPSAIEVTPAADLARIKHYRNHLAHLDDGKLDTGFFNTAWNDITCAIDRLGGQQMKQECDHLKTKPLDQTNQEIMMDIKHSNNEIRELKESFESLKMSHTKIIKHHAEVKQSHVMLQEDYTKVKKSHEKLQDAHRKVTDEMEKVKTSQKDSVPWNIRGKQFEWT</sequence>
<keyword evidence="4" id="KW-1185">Reference proteome</keyword>
<feature type="domain" description="DZIP3-like HEPN" evidence="2">
    <location>
        <begin position="42"/>
        <end position="177"/>
    </location>
</feature>
<dbReference type="OrthoDB" id="10071976at2759"/>
<gene>
    <name evidence="3" type="ORF">MEDL_49623</name>
</gene>
<accession>A0A8S3U115</accession>
<name>A0A8S3U115_MYTED</name>
<comment type="caution">
    <text evidence="3">The sequence shown here is derived from an EMBL/GenBank/DDBJ whole genome shotgun (WGS) entry which is preliminary data.</text>
</comment>
<dbReference type="Proteomes" id="UP000683360">
    <property type="component" value="Unassembled WGS sequence"/>
</dbReference>
<evidence type="ECO:0000313" key="3">
    <source>
        <dbReference type="EMBL" id="CAG2237152.1"/>
    </source>
</evidence>
<feature type="coiled-coil region" evidence="1">
    <location>
        <begin position="175"/>
        <end position="202"/>
    </location>
</feature>